<gene>
    <name evidence="2" type="ORF">AVDCRST_MAG81-4619</name>
</gene>
<protein>
    <recommendedName>
        <fullName evidence="1">PPM-type phosphatase domain-containing protein</fullName>
    </recommendedName>
</protein>
<sequence length="254" mass="28242">MVWRAIVRSSVGTSHKKRQMPCQDYGQYIIATDDIIVGAVADGAGSAKYSDIGAELAVKTCLLNLGEWLESQKHLSPLSEQQAATVFAWTLETVVTALKQQAANSGYPLNELACTLIVFIAAPDWVAAMQVGDGFLVAGSQIHEYQLLFQPTKGEFINETTFVTAPSALEEMQVCVRPGHQAFICASTDGLERVAIRMDDWLPFARFFQPLQDYMWTTSSPEQEDEYIRNFLDSERLNARTDDDKTILLCVYGQ</sequence>
<dbReference type="Pfam" id="PF13672">
    <property type="entry name" value="PP2C_2"/>
    <property type="match status" value="1"/>
</dbReference>
<evidence type="ECO:0000313" key="2">
    <source>
        <dbReference type="EMBL" id="CAA9589209.1"/>
    </source>
</evidence>
<organism evidence="2">
    <name type="scientific">uncultured Synechococcales cyanobacterium</name>
    <dbReference type="NCBI Taxonomy" id="1936017"/>
    <lineage>
        <taxon>Bacteria</taxon>
        <taxon>Bacillati</taxon>
        <taxon>Cyanobacteriota</taxon>
        <taxon>Cyanophyceae</taxon>
        <taxon>Synechococcales</taxon>
        <taxon>environmental samples</taxon>
    </lineage>
</organism>
<accession>A0A6J4VV18</accession>
<dbReference type="AlphaFoldDB" id="A0A6J4VV18"/>
<dbReference type="InterPro" id="IPR036457">
    <property type="entry name" value="PPM-type-like_dom_sf"/>
</dbReference>
<proteinExistence type="predicted"/>
<feature type="domain" description="PPM-type phosphatase" evidence="1">
    <location>
        <begin position="11"/>
        <end position="232"/>
    </location>
</feature>
<dbReference type="InterPro" id="IPR001932">
    <property type="entry name" value="PPM-type_phosphatase-like_dom"/>
</dbReference>
<dbReference type="Gene3D" id="3.60.40.10">
    <property type="entry name" value="PPM-type phosphatase domain"/>
    <property type="match status" value="1"/>
</dbReference>
<dbReference type="EMBL" id="CADCWO010000238">
    <property type="protein sequence ID" value="CAA9589209.1"/>
    <property type="molecule type" value="Genomic_DNA"/>
</dbReference>
<evidence type="ECO:0000259" key="1">
    <source>
        <dbReference type="Pfam" id="PF13672"/>
    </source>
</evidence>
<name>A0A6J4VV18_9CYAN</name>
<reference evidence="2" key="1">
    <citation type="submission" date="2020-02" db="EMBL/GenBank/DDBJ databases">
        <authorList>
            <person name="Meier V. D."/>
        </authorList>
    </citation>
    <scope>NUCLEOTIDE SEQUENCE</scope>
    <source>
        <strain evidence="2">AVDCRST_MAG81</strain>
    </source>
</reference>
<dbReference type="SUPFAM" id="SSF81606">
    <property type="entry name" value="PP2C-like"/>
    <property type="match status" value="1"/>
</dbReference>